<reference evidence="2 3" key="1">
    <citation type="submission" date="2019-08" db="EMBL/GenBank/DDBJ databases">
        <title>Whole genome of Aphis craccivora.</title>
        <authorList>
            <person name="Voronova N.V."/>
            <person name="Shulinski R.S."/>
            <person name="Bandarenka Y.V."/>
            <person name="Zhorov D.G."/>
            <person name="Warner D."/>
        </authorList>
    </citation>
    <scope>NUCLEOTIDE SEQUENCE [LARGE SCALE GENOMIC DNA]</scope>
    <source>
        <strain evidence="2">180601</strain>
        <tissue evidence="2">Whole Body</tissue>
    </source>
</reference>
<accession>A0A6G0Y495</accession>
<dbReference type="OrthoDB" id="6751268at2759"/>
<sequence>MEQAIVMNSVDGIKQIQYIIALNKITDATNIISASRISNNRFCIFLKSQQIANDIINKHSVIYIDNIEIPLRKIIKQSKRIIISNVYPVIPNIIIIEALVNLDIKITSPITALKAGFQLDQFVHITSFRRQLSINPEDFSKLPGSIAITSDNTTYRIFITDDTVTCFLCKRTDHVSSSCKTSYTSTILPENTGSSNKLSATDNITRHTNRNPLDINEKPNKSQTKCTNSFLPENMDILNDDSTILSSYHSTSEITPNIKETHNQDNDTTMLNINYTNISEP</sequence>
<evidence type="ECO:0000313" key="3">
    <source>
        <dbReference type="Proteomes" id="UP000478052"/>
    </source>
</evidence>
<dbReference type="AlphaFoldDB" id="A0A6G0Y495"/>
<dbReference type="Proteomes" id="UP000478052">
    <property type="component" value="Unassembled WGS sequence"/>
</dbReference>
<feature type="compositionally biased region" description="Polar residues" evidence="1">
    <location>
        <begin position="194"/>
        <end position="203"/>
    </location>
</feature>
<feature type="region of interest" description="Disordered" evidence="1">
    <location>
        <begin position="194"/>
        <end position="224"/>
    </location>
</feature>
<organism evidence="2 3">
    <name type="scientific">Aphis craccivora</name>
    <name type="common">Cowpea aphid</name>
    <dbReference type="NCBI Taxonomy" id="307492"/>
    <lineage>
        <taxon>Eukaryota</taxon>
        <taxon>Metazoa</taxon>
        <taxon>Ecdysozoa</taxon>
        <taxon>Arthropoda</taxon>
        <taxon>Hexapoda</taxon>
        <taxon>Insecta</taxon>
        <taxon>Pterygota</taxon>
        <taxon>Neoptera</taxon>
        <taxon>Paraneoptera</taxon>
        <taxon>Hemiptera</taxon>
        <taxon>Sternorrhyncha</taxon>
        <taxon>Aphidomorpha</taxon>
        <taxon>Aphidoidea</taxon>
        <taxon>Aphididae</taxon>
        <taxon>Aphidini</taxon>
        <taxon>Aphis</taxon>
        <taxon>Aphis</taxon>
    </lineage>
</organism>
<protein>
    <submittedName>
        <fullName evidence="2">DNA replication licensing factor MCM4-like</fullName>
    </submittedName>
</protein>
<dbReference type="EMBL" id="VUJU01006375">
    <property type="protein sequence ID" value="KAF0748694.1"/>
    <property type="molecule type" value="Genomic_DNA"/>
</dbReference>
<keyword evidence="3" id="KW-1185">Reference proteome</keyword>
<gene>
    <name evidence="2" type="ORF">FWK35_00016937</name>
</gene>
<comment type="caution">
    <text evidence="2">The sequence shown here is derived from an EMBL/GenBank/DDBJ whole genome shotgun (WGS) entry which is preliminary data.</text>
</comment>
<evidence type="ECO:0000256" key="1">
    <source>
        <dbReference type="SAM" id="MobiDB-lite"/>
    </source>
</evidence>
<name>A0A6G0Y495_APHCR</name>
<proteinExistence type="predicted"/>
<evidence type="ECO:0000313" key="2">
    <source>
        <dbReference type="EMBL" id="KAF0748694.1"/>
    </source>
</evidence>